<dbReference type="AlphaFoldDB" id="A0A8C9IWJ5"/>
<protein>
    <recommendedName>
        <fullName evidence="1">BRWD/PHIP N-terminal domain-containing protein</fullName>
    </recommendedName>
</protein>
<evidence type="ECO:0000313" key="2">
    <source>
        <dbReference type="Ensembl" id="ENSPTEP00000041722.1"/>
    </source>
</evidence>
<dbReference type="Proteomes" id="UP000694416">
    <property type="component" value="Unplaced"/>
</dbReference>
<keyword evidence="3" id="KW-1185">Reference proteome</keyword>
<dbReference type="PANTHER" id="PTHR16266">
    <property type="entry name" value="WD REPEAT DOMAIN 9"/>
    <property type="match status" value="1"/>
</dbReference>
<organism evidence="2 3">
    <name type="scientific">Piliocolobus tephrosceles</name>
    <name type="common">Ugandan red Colobus</name>
    <dbReference type="NCBI Taxonomy" id="591936"/>
    <lineage>
        <taxon>Eukaryota</taxon>
        <taxon>Metazoa</taxon>
        <taxon>Chordata</taxon>
        <taxon>Craniata</taxon>
        <taxon>Vertebrata</taxon>
        <taxon>Euteleostomi</taxon>
        <taxon>Mammalia</taxon>
        <taxon>Eutheria</taxon>
        <taxon>Euarchontoglires</taxon>
        <taxon>Primates</taxon>
        <taxon>Haplorrhini</taxon>
        <taxon>Catarrhini</taxon>
        <taxon>Cercopithecidae</taxon>
        <taxon>Colobinae</taxon>
        <taxon>Piliocolobus</taxon>
    </lineage>
</organism>
<dbReference type="GO" id="GO:0008360">
    <property type="term" value="P:regulation of cell shape"/>
    <property type="evidence" value="ECO:0007669"/>
    <property type="project" value="TreeGrafter"/>
</dbReference>
<dbReference type="GO" id="GO:0006357">
    <property type="term" value="P:regulation of transcription by RNA polymerase II"/>
    <property type="evidence" value="ECO:0007669"/>
    <property type="project" value="TreeGrafter"/>
</dbReference>
<name>A0A8C9IWJ5_9PRIM</name>
<dbReference type="Pfam" id="PF25437">
    <property type="entry name" value="BRWD1_N"/>
    <property type="match status" value="1"/>
</dbReference>
<dbReference type="InterPro" id="IPR057452">
    <property type="entry name" value="BRWD/PHIP_N"/>
</dbReference>
<evidence type="ECO:0000313" key="3">
    <source>
        <dbReference type="Proteomes" id="UP000694416"/>
    </source>
</evidence>
<reference evidence="2" key="2">
    <citation type="submission" date="2025-09" db="UniProtKB">
        <authorList>
            <consortium name="Ensembl"/>
        </authorList>
    </citation>
    <scope>IDENTIFICATION</scope>
</reference>
<proteinExistence type="predicted"/>
<accession>A0A8C9IWJ5</accession>
<evidence type="ECO:0000259" key="1">
    <source>
        <dbReference type="Pfam" id="PF25437"/>
    </source>
</evidence>
<dbReference type="GO" id="GO:0005634">
    <property type="term" value="C:nucleus"/>
    <property type="evidence" value="ECO:0007669"/>
    <property type="project" value="TreeGrafter"/>
</dbReference>
<dbReference type="GO" id="GO:0007010">
    <property type="term" value="P:cytoskeleton organization"/>
    <property type="evidence" value="ECO:0007669"/>
    <property type="project" value="TreeGrafter"/>
</dbReference>
<feature type="domain" description="BRWD/PHIP N-terminal" evidence="1">
    <location>
        <begin position="4"/>
        <end position="64"/>
    </location>
</feature>
<dbReference type="PANTHER" id="PTHR16266:SF26">
    <property type="entry name" value="BROMODOMAIN AND WD REPEAT-CONTAINING PROTEIN 1"/>
    <property type="match status" value="1"/>
</dbReference>
<reference evidence="2" key="1">
    <citation type="submission" date="2025-08" db="UniProtKB">
        <authorList>
            <consortium name="Ensembl"/>
        </authorList>
    </citation>
    <scope>IDENTIFICATION</scope>
</reference>
<dbReference type="InterPro" id="IPR052060">
    <property type="entry name" value="Bromo_WD_repeat"/>
</dbReference>
<sequence length="105" mass="12339">MHQWELYFFIARYLSAGLRWSGAQVLVHELEQYQSLPKRLDWEGSEHIRSYEELVSSNKHVAPDICCIASALVLCWIKKFHPVFQESLLYLPQEGSLCYVQRKVP</sequence>
<dbReference type="Ensembl" id="ENSPTET00000055686.1">
    <property type="protein sequence ID" value="ENSPTEP00000041722.1"/>
    <property type="gene ID" value="ENSPTEG00000038164.1"/>
</dbReference>